<keyword evidence="1" id="KW-0812">Transmembrane</keyword>
<organism evidence="2 3">
    <name type="scientific">Candidatus Eisenbergiella merdavium</name>
    <dbReference type="NCBI Taxonomy" id="2838551"/>
    <lineage>
        <taxon>Bacteria</taxon>
        <taxon>Bacillati</taxon>
        <taxon>Bacillota</taxon>
        <taxon>Clostridia</taxon>
        <taxon>Lachnospirales</taxon>
        <taxon>Lachnospiraceae</taxon>
        <taxon>Eisenbergiella</taxon>
    </lineage>
</organism>
<accession>A0A9D2NCN9</accession>
<evidence type="ECO:0008006" key="4">
    <source>
        <dbReference type="Google" id="ProtNLM"/>
    </source>
</evidence>
<proteinExistence type="predicted"/>
<name>A0A9D2NCN9_9FIRM</name>
<reference evidence="2" key="1">
    <citation type="journal article" date="2021" name="PeerJ">
        <title>Extensive microbial diversity within the chicken gut microbiome revealed by metagenomics and culture.</title>
        <authorList>
            <person name="Gilroy R."/>
            <person name="Ravi A."/>
            <person name="Getino M."/>
            <person name="Pursley I."/>
            <person name="Horton D.L."/>
            <person name="Alikhan N.F."/>
            <person name="Baker D."/>
            <person name="Gharbi K."/>
            <person name="Hall N."/>
            <person name="Watson M."/>
            <person name="Adriaenssens E.M."/>
            <person name="Foster-Nyarko E."/>
            <person name="Jarju S."/>
            <person name="Secka A."/>
            <person name="Antonio M."/>
            <person name="Oren A."/>
            <person name="Chaudhuri R.R."/>
            <person name="La Ragione R."/>
            <person name="Hildebrand F."/>
            <person name="Pallen M.J."/>
        </authorList>
    </citation>
    <scope>NUCLEOTIDE SEQUENCE</scope>
    <source>
        <strain evidence="2">USAMLcec2-132</strain>
    </source>
</reference>
<dbReference type="AlphaFoldDB" id="A0A9D2NCN9"/>
<sequence length="327" mass="37201">MIFKCQSCGGNVVYDPEQGRMHCPYCDGVDTQKQEAGDGRMVCKNCGAPLEAGEFGSAVRCAYCGQYTILDDRIGDAYRPRFILPFKIGKREASERLQGEFKNRIFAPDSFLSEATLSRMEGSYVPFWLYDMAADCHYDGTGTRVRVWRSGDTEYTETSWFHVLRDMQVQFDKVPADASRQLPDEIMDLMEPYEYGGLQDFTPEYMSGFLGEVYNGPSEEFSPRAQEKARADAKSLLMQTVSGYSTLIPNQETVDVRQQDAQYALLPVWCYRYRYRDRDYDCYVNGQTGKMAGELPLSVPCMLLYTGTFFACLTAVLMLIWACISLF</sequence>
<dbReference type="EMBL" id="DWWS01000013">
    <property type="protein sequence ID" value="HJC22623.1"/>
    <property type="molecule type" value="Genomic_DNA"/>
</dbReference>
<keyword evidence="1" id="KW-0472">Membrane</keyword>
<dbReference type="PANTHER" id="PTHR37826:SF3">
    <property type="entry name" value="J DOMAIN-CONTAINING PROTEIN"/>
    <property type="match status" value="1"/>
</dbReference>
<dbReference type="Gene3D" id="2.20.28.30">
    <property type="entry name" value="RNA polymerase ii, chain L"/>
    <property type="match status" value="1"/>
</dbReference>
<reference evidence="2" key="2">
    <citation type="submission" date="2021-04" db="EMBL/GenBank/DDBJ databases">
        <authorList>
            <person name="Gilroy R."/>
        </authorList>
    </citation>
    <scope>NUCLEOTIDE SEQUENCE</scope>
    <source>
        <strain evidence="2">USAMLcec2-132</strain>
    </source>
</reference>
<evidence type="ECO:0000256" key="1">
    <source>
        <dbReference type="SAM" id="Phobius"/>
    </source>
</evidence>
<gene>
    <name evidence="2" type="ORF">H9761_02820</name>
</gene>
<feature type="transmembrane region" description="Helical" evidence="1">
    <location>
        <begin position="302"/>
        <end position="324"/>
    </location>
</feature>
<evidence type="ECO:0000313" key="3">
    <source>
        <dbReference type="Proteomes" id="UP000823891"/>
    </source>
</evidence>
<evidence type="ECO:0000313" key="2">
    <source>
        <dbReference type="EMBL" id="HJC22623.1"/>
    </source>
</evidence>
<dbReference type="Proteomes" id="UP000823891">
    <property type="component" value="Unassembled WGS sequence"/>
</dbReference>
<protein>
    <recommendedName>
        <fullName evidence="4">Replication restart DNA helicase PriA</fullName>
    </recommendedName>
</protein>
<comment type="caution">
    <text evidence="2">The sequence shown here is derived from an EMBL/GenBank/DDBJ whole genome shotgun (WGS) entry which is preliminary data.</text>
</comment>
<dbReference type="PANTHER" id="PTHR37826">
    <property type="entry name" value="FLOTILLIN BAND_7_5 DOMAIN PROTEIN"/>
    <property type="match status" value="1"/>
</dbReference>
<keyword evidence="1" id="KW-1133">Transmembrane helix</keyword>